<dbReference type="PANTHER" id="PTHR37412">
    <property type="entry name" value="C2 DOMAIN-CONTAINING PROTEIN 5"/>
    <property type="match status" value="1"/>
</dbReference>
<feature type="domain" description="C2" evidence="2">
    <location>
        <begin position="226"/>
        <end position="301"/>
    </location>
</feature>
<dbReference type="InterPro" id="IPR057815">
    <property type="entry name" value="C2CD5_C"/>
</dbReference>
<organism evidence="4 5">
    <name type="scientific">Clydaea vesicula</name>
    <dbReference type="NCBI Taxonomy" id="447962"/>
    <lineage>
        <taxon>Eukaryota</taxon>
        <taxon>Fungi</taxon>
        <taxon>Fungi incertae sedis</taxon>
        <taxon>Chytridiomycota</taxon>
        <taxon>Chytridiomycota incertae sedis</taxon>
        <taxon>Chytridiomycetes</taxon>
        <taxon>Lobulomycetales</taxon>
        <taxon>Lobulomycetaceae</taxon>
        <taxon>Clydaea</taxon>
    </lineage>
</organism>
<dbReference type="Pfam" id="PF23128">
    <property type="entry name" value="YbjQ_4"/>
    <property type="match status" value="1"/>
</dbReference>
<dbReference type="Pfam" id="PF23028">
    <property type="entry name" value="YbjQ_3"/>
    <property type="match status" value="1"/>
</dbReference>
<feature type="region of interest" description="Disordered" evidence="1">
    <location>
        <begin position="97"/>
        <end position="129"/>
    </location>
</feature>
<evidence type="ECO:0000259" key="2">
    <source>
        <dbReference type="Pfam" id="PF23028"/>
    </source>
</evidence>
<reference evidence="4" key="1">
    <citation type="submission" date="2020-05" db="EMBL/GenBank/DDBJ databases">
        <title>Phylogenomic resolution of chytrid fungi.</title>
        <authorList>
            <person name="Stajich J.E."/>
            <person name="Amses K."/>
            <person name="Simmons R."/>
            <person name="Seto K."/>
            <person name="Myers J."/>
            <person name="Bonds A."/>
            <person name="Quandt C.A."/>
            <person name="Barry K."/>
            <person name="Liu P."/>
            <person name="Grigoriev I."/>
            <person name="Longcore J.E."/>
            <person name="James T.Y."/>
        </authorList>
    </citation>
    <scope>NUCLEOTIDE SEQUENCE</scope>
    <source>
        <strain evidence="4">JEL0476</strain>
    </source>
</reference>
<protein>
    <submittedName>
        <fullName evidence="4">Uncharacterized protein</fullName>
    </submittedName>
</protein>
<sequence length="622" mass="69207">MQIFFFGLKIQISVGENMITGVATGTSIFVKALPLPPSLKVLRNIDVVDEEDVKLLEVQKKIQIQSEQNRMKIESALNEKDIIENVEALFVSKKDTEAGSESIMQQNSDEVAPSRSDFPKKKSTTVGQSSQIDGVEAITDVLSEDGSSGESSSESEFDELMKSASNSLRHRLVVVQIDDEQDEDLVLLLDPTFPVGFQLLNLEPTANLIFNSEEQKKTGSQQNFTERSQSKLQLITLVKQGLIHLQHHPNRQLAEIFKTMYKEIQLQLSYFSPCIVAGIEYSIKLPQENEVQITMIAACIGQSLPLNDLEPEYQEDDSVNLFKLENLTDRSGYDSPKSSKHGSASLNESFKFRFSKFQAKPSALNVSKVPTPIDEKFKSPSVSEEDFNPIQENDEEYNSKSLNVSSRFHTSQSEGIDLENGNSRSNISNPRENTVTDTGVRNSNMPNNNIPFVELTPLKSVQNRRILKFLGRLSLHFVKEANIVFETGLGLSGMGGFTHEFWCEVYSVLRAHTAAQGGNCLIGLTIDQNIFSESIKNQGYALLSCSGDVVFCDPDSAYETFEEEDMGKGFGEKLFGEVIDFNILGGNNIESSQWLKASRIGLDFFGRLSETTSTRNSALSLN</sequence>
<feature type="domain" description="C2CD5 C-terminal" evidence="3">
    <location>
        <begin position="455"/>
        <end position="552"/>
    </location>
</feature>
<dbReference type="GO" id="GO:0065002">
    <property type="term" value="P:intracellular protein transmembrane transport"/>
    <property type="evidence" value="ECO:0007669"/>
    <property type="project" value="TreeGrafter"/>
</dbReference>
<dbReference type="Proteomes" id="UP001211065">
    <property type="component" value="Unassembled WGS sequence"/>
</dbReference>
<dbReference type="GO" id="GO:0031340">
    <property type="term" value="P:positive regulation of vesicle fusion"/>
    <property type="evidence" value="ECO:0007669"/>
    <property type="project" value="TreeGrafter"/>
</dbReference>
<feature type="region of interest" description="Disordered" evidence="1">
    <location>
        <begin position="373"/>
        <end position="443"/>
    </location>
</feature>
<dbReference type="GO" id="GO:0090314">
    <property type="term" value="P:positive regulation of protein targeting to membrane"/>
    <property type="evidence" value="ECO:0007669"/>
    <property type="project" value="TreeGrafter"/>
</dbReference>
<evidence type="ECO:0000313" key="5">
    <source>
        <dbReference type="Proteomes" id="UP001211065"/>
    </source>
</evidence>
<evidence type="ECO:0000313" key="4">
    <source>
        <dbReference type="EMBL" id="KAJ3224780.1"/>
    </source>
</evidence>
<comment type="caution">
    <text evidence="4">The sequence shown here is derived from an EMBL/GenBank/DDBJ whole genome shotgun (WGS) entry which is preliminary data.</text>
</comment>
<dbReference type="InterPro" id="IPR056430">
    <property type="entry name" value="C2CD5_YbjQ-like_dom"/>
</dbReference>
<dbReference type="AlphaFoldDB" id="A0AAD5U523"/>
<evidence type="ECO:0000259" key="3">
    <source>
        <dbReference type="Pfam" id="PF23128"/>
    </source>
</evidence>
<dbReference type="GO" id="GO:0005544">
    <property type="term" value="F:calcium-dependent phospholipid binding"/>
    <property type="evidence" value="ECO:0007669"/>
    <property type="project" value="InterPro"/>
</dbReference>
<feature type="compositionally biased region" description="Acidic residues" evidence="1">
    <location>
        <begin position="383"/>
        <end position="396"/>
    </location>
</feature>
<dbReference type="GO" id="GO:0072659">
    <property type="term" value="P:protein localization to plasma membrane"/>
    <property type="evidence" value="ECO:0007669"/>
    <property type="project" value="TreeGrafter"/>
</dbReference>
<dbReference type="PANTHER" id="PTHR37412:SF2">
    <property type="entry name" value="C2 DOMAIN-CONTAINING PROTEIN 5"/>
    <property type="match status" value="1"/>
</dbReference>
<name>A0AAD5U523_9FUNG</name>
<proteinExistence type="predicted"/>
<dbReference type="GO" id="GO:0005509">
    <property type="term" value="F:calcium ion binding"/>
    <property type="evidence" value="ECO:0007669"/>
    <property type="project" value="TreeGrafter"/>
</dbReference>
<accession>A0AAD5U523</accession>
<feature type="compositionally biased region" description="Polar residues" evidence="1">
    <location>
        <begin position="399"/>
        <end position="443"/>
    </location>
</feature>
<gene>
    <name evidence="4" type="ORF">HK099_007899</name>
</gene>
<dbReference type="GO" id="GO:0010828">
    <property type="term" value="P:positive regulation of D-glucose transmembrane transport"/>
    <property type="evidence" value="ECO:0007669"/>
    <property type="project" value="TreeGrafter"/>
</dbReference>
<evidence type="ECO:0000256" key="1">
    <source>
        <dbReference type="SAM" id="MobiDB-lite"/>
    </source>
</evidence>
<keyword evidence="5" id="KW-1185">Reference proteome</keyword>
<dbReference type="InterPro" id="IPR038983">
    <property type="entry name" value="C2CD5"/>
</dbReference>
<dbReference type="GO" id="GO:0005886">
    <property type="term" value="C:plasma membrane"/>
    <property type="evidence" value="ECO:0007669"/>
    <property type="project" value="TreeGrafter"/>
</dbReference>
<dbReference type="EMBL" id="JADGJW010000081">
    <property type="protein sequence ID" value="KAJ3224780.1"/>
    <property type="molecule type" value="Genomic_DNA"/>
</dbReference>